<comment type="caution">
    <text evidence="5">The sequence shown here is derived from an EMBL/GenBank/DDBJ whole genome shotgun (WGS) entry which is preliminary data.</text>
</comment>
<dbReference type="InterPro" id="IPR008220">
    <property type="entry name" value="HAT_MetX-like"/>
</dbReference>
<gene>
    <name evidence="5" type="ORF">ALT_1279</name>
</gene>
<dbReference type="PANTHER" id="PTHR32268">
    <property type="entry name" value="HOMOSERINE O-ACETYLTRANSFERASE"/>
    <property type="match status" value="1"/>
</dbReference>
<evidence type="ECO:0000313" key="6">
    <source>
        <dbReference type="Proteomes" id="UP000051487"/>
    </source>
</evidence>
<dbReference type="GO" id="GO:0009092">
    <property type="term" value="P:homoserine metabolic process"/>
    <property type="evidence" value="ECO:0007669"/>
    <property type="project" value="TreeGrafter"/>
</dbReference>
<keyword evidence="2" id="KW-0808">Transferase</keyword>
<dbReference type="EMBL" id="BCLY01000001">
    <property type="protein sequence ID" value="GAQ03958.1"/>
    <property type="molecule type" value="Genomic_DNA"/>
</dbReference>
<feature type="domain" description="AB hydrolase-1" evidence="4">
    <location>
        <begin position="23"/>
        <end position="263"/>
    </location>
</feature>
<dbReference type="GO" id="GO:0004414">
    <property type="term" value="F:homoserine O-acetyltransferase activity"/>
    <property type="evidence" value="ECO:0007669"/>
    <property type="project" value="TreeGrafter"/>
</dbReference>
<dbReference type="SUPFAM" id="SSF53474">
    <property type="entry name" value="alpha/beta-Hydrolases"/>
    <property type="match status" value="1"/>
</dbReference>
<comment type="similarity">
    <text evidence="1">Belongs to the AB hydrolase superfamily. MetX family.</text>
</comment>
<dbReference type="InterPro" id="IPR029058">
    <property type="entry name" value="AB_hydrolase_fold"/>
</dbReference>
<reference evidence="5 6" key="1">
    <citation type="submission" date="2015-11" db="EMBL/GenBank/DDBJ databases">
        <title>Aspergillus lentulus strain IFM 54703T.</title>
        <authorList>
            <person name="Kusuya Y."/>
            <person name="Sakai K."/>
            <person name="Kamei K."/>
            <person name="Takahashi H."/>
            <person name="Yaguchi T."/>
        </authorList>
    </citation>
    <scope>NUCLEOTIDE SEQUENCE [LARGE SCALE GENOMIC DNA]</scope>
    <source>
        <strain evidence="5 6">IFM 54703</strain>
    </source>
</reference>
<organism evidence="5 6">
    <name type="scientific">Aspergillus lentulus</name>
    <dbReference type="NCBI Taxonomy" id="293939"/>
    <lineage>
        <taxon>Eukaryota</taxon>
        <taxon>Fungi</taxon>
        <taxon>Dikarya</taxon>
        <taxon>Ascomycota</taxon>
        <taxon>Pezizomycotina</taxon>
        <taxon>Eurotiomycetes</taxon>
        <taxon>Eurotiomycetidae</taxon>
        <taxon>Eurotiales</taxon>
        <taxon>Aspergillaceae</taxon>
        <taxon>Aspergillus</taxon>
        <taxon>Aspergillus subgen. Fumigati</taxon>
    </lineage>
</organism>
<evidence type="ECO:0000313" key="5">
    <source>
        <dbReference type="EMBL" id="GAQ03958.1"/>
    </source>
</evidence>
<evidence type="ECO:0000256" key="3">
    <source>
        <dbReference type="PIRSR" id="PIRSR000443-1"/>
    </source>
</evidence>
<dbReference type="InterPro" id="IPR000073">
    <property type="entry name" value="AB_hydrolase_1"/>
</dbReference>
<dbReference type="GO" id="GO:0009086">
    <property type="term" value="P:methionine biosynthetic process"/>
    <property type="evidence" value="ECO:0007669"/>
    <property type="project" value="TreeGrafter"/>
</dbReference>
<protein>
    <submittedName>
        <fullName evidence="5">Homoserine O-acetyltransferase</fullName>
    </submittedName>
</protein>
<proteinExistence type="inferred from homology"/>
<evidence type="ECO:0000256" key="2">
    <source>
        <dbReference type="ARBA" id="ARBA00022679"/>
    </source>
</evidence>
<evidence type="ECO:0000259" key="4">
    <source>
        <dbReference type="Pfam" id="PF00561"/>
    </source>
</evidence>
<dbReference type="AlphaFoldDB" id="A0AAN4PD58"/>
<dbReference type="Proteomes" id="UP000051487">
    <property type="component" value="Unassembled WGS sequence"/>
</dbReference>
<evidence type="ECO:0000256" key="1">
    <source>
        <dbReference type="ARBA" id="ARBA00006886"/>
    </source>
</evidence>
<dbReference type="Pfam" id="PF00561">
    <property type="entry name" value="Abhydrolase_1"/>
    <property type="match status" value="1"/>
</dbReference>
<dbReference type="PANTHER" id="PTHR32268:SF11">
    <property type="entry name" value="HOMOSERINE O-ACETYLTRANSFERASE"/>
    <property type="match status" value="1"/>
</dbReference>
<feature type="active site" evidence="3">
    <location>
        <position position="259"/>
    </location>
</feature>
<feature type="active site" description="Nucleophile" evidence="3">
    <location>
        <position position="53"/>
    </location>
</feature>
<name>A0AAN4PD58_ASPLE</name>
<dbReference type="Gene3D" id="3.40.50.1820">
    <property type="entry name" value="alpha/beta hydrolase"/>
    <property type="match status" value="1"/>
</dbReference>
<dbReference type="PIRSF" id="PIRSF000443">
    <property type="entry name" value="Homoser_Ac_trans"/>
    <property type="match status" value="1"/>
</dbReference>
<feature type="active site" evidence="3">
    <location>
        <position position="230"/>
    </location>
</feature>
<accession>A0AAN4PD58</accession>
<sequence length="288" mass="31336">MGSPFGSASPRNVFKGARGPMFPLTTIRDDVRIHCMVLERLGVRQVCMAVGHSMGGMHALEWAFQGDFVRSIVPVAATGAQSAWGIAWAEAQRQSIFSDKDYQDGWYSQHRPPIRGLRAAGMCALLTRRSKSAVEGSRYPSLGTSLGTELAYGNTSNNGSPSGKMFPVPSSDTHKDSDSFARQFDANCYIALTRKMDTHDVGRGRSINESVQDALATIQQPALVIGVTSDILHPIQEQHELAESIPNGRLCIIESSDGHDAVLSSAAPYLNKAILEFRQEVLPDIVYD</sequence>